<dbReference type="InterPro" id="IPR003594">
    <property type="entry name" value="HATPase_dom"/>
</dbReference>
<organism evidence="11 12">
    <name type="scientific">Flavobacterium piscis</name>
    <dbReference type="NCBI Taxonomy" id="1114874"/>
    <lineage>
        <taxon>Bacteria</taxon>
        <taxon>Pseudomonadati</taxon>
        <taxon>Bacteroidota</taxon>
        <taxon>Flavobacteriia</taxon>
        <taxon>Flavobacteriales</taxon>
        <taxon>Flavobacteriaceae</taxon>
        <taxon>Flavobacterium</taxon>
    </lineage>
</organism>
<comment type="caution">
    <text evidence="11">The sequence shown here is derived from an EMBL/GenBank/DDBJ whole genome shotgun (WGS) entry which is preliminary data.</text>
</comment>
<dbReference type="SUPFAM" id="SSF55874">
    <property type="entry name" value="ATPase domain of HSP90 chaperone/DNA topoisomerase II/histidine kinase"/>
    <property type="match status" value="1"/>
</dbReference>
<dbReference type="Proteomes" id="UP001269081">
    <property type="component" value="Unassembled WGS sequence"/>
</dbReference>
<keyword evidence="9" id="KW-1133">Transmembrane helix</keyword>
<keyword evidence="7" id="KW-0067">ATP-binding</keyword>
<evidence type="ECO:0000256" key="7">
    <source>
        <dbReference type="ARBA" id="ARBA00022840"/>
    </source>
</evidence>
<dbReference type="Gene3D" id="3.30.565.10">
    <property type="entry name" value="Histidine kinase-like ATPase, C-terminal domain"/>
    <property type="match status" value="1"/>
</dbReference>
<keyword evidence="5" id="KW-0547">Nucleotide-binding</keyword>
<gene>
    <name evidence="11" type="ORF">J2W48_000435</name>
</gene>
<dbReference type="EC" id="2.7.13.3" evidence="2"/>
<dbReference type="GO" id="GO:0016301">
    <property type="term" value="F:kinase activity"/>
    <property type="evidence" value="ECO:0007669"/>
    <property type="project" value="UniProtKB-KW"/>
</dbReference>
<evidence type="ECO:0000256" key="1">
    <source>
        <dbReference type="ARBA" id="ARBA00000085"/>
    </source>
</evidence>
<keyword evidence="6 11" id="KW-0418">Kinase</keyword>
<dbReference type="Gene3D" id="1.20.5.1930">
    <property type="match status" value="1"/>
</dbReference>
<dbReference type="InterPro" id="IPR036890">
    <property type="entry name" value="HATPase_C_sf"/>
</dbReference>
<reference evidence="11 12" key="1">
    <citation type="submission" date="2023-07" db="EMBL/GenBank/DDBJ databases">
        <title>Sorghum-associated microbial communities from plants grown in Nebraska, USA.</title>
        <authorList>
            <person name="Schachtman D."/>
        </authorList>
    </citation>
    <scope>NUCLEOTIDE SEQUENCE [LARGE SCALE GENOMIC DNA]</scope>
    <source>
        <strain evidence="11 12">4129</strain>
    </source>
</reference>
<sequence>MGKSEIIITIILFNLFFILFIAGIVIFIREYKLKKKEHSVMLLHQKSAHQKELLTTQVEIQEQTMQHIGREIHDNIGQKLTLASLYMQQLAFESKSPKIKDNIENISSIINQSLEELRKLSKSLTDNVIETNSIYKLLNAEYLKINELKIFKIDFNCPNKKLALPYQLKTILVRSTQEFFQNSIKHSQCKLITIELAEFENKIRLNLSDDGIGFDISKMHANGIGISNMKKRTEMLGGNFDLKSTPKTGTQLSITFSL</sequence>
<evidence type="ECO:0000256" key="6">
    <source>
        <dbReference type="ARBA" id="ARBA00022777"/>
    </source>
</evidence>
<evidence type="ECO:0000256" key="4">
    <source>
        <dbReference type="ARBA" id="ARBA00022679"/>
    </source>
</evidence>
<dbReference type="PROSITE" id="PS50109">
    <property type="entry name" value="HIS_KIN"/>
    <property type="match status" value="1"/>
</dbReference>
<evidence type="ECO:0000256" key="2">
    <source>
        <dbReference type="ARBA" id="ARBA00012438"/>
    </source>
</evidence>
<dbReference type="InterPro" id="IPR005467">
    <property type="entry name" value="His_kinase_dom"/>
</dbReference>
<evidence type="ECO:0000256" key="3">
    <source>
        <dbReference type="ARBA" id="ARBA00022553"/>
    </source>
</evidence>
<proteinExistence type="predicted"/>
<evidence type="ECO:0000256" key="9">
    <source>
        <dbReference type="SAM" id="Phobius"/>
    </source>
</evidence>
<keyword evidence="4" id="KW-0808">Transferase</keyword>
<dbReference type="CDD" id="cd16917">
    <property type="entry name" value="HATPase_UhpB-NarQ-NarX-like"/>
    <property type="match status" value="1"/>
</dbReference>
<keyword evidence="3" id="KW-0597">Phosphoprotein</keyword>
<evidence type="ECO:0000256" key="5">
    <source>
        <dbReference type="ARBA" id="ARBA00022741"/>
    </source>
</evidence>
<dbReference type="PANTHER" id="PTHR24421:SF10">
    <property type="entry name" value="NITRATE_NITRITE SENSOR PROTEIN NARQ"/>
    <property type="match status" value="1"/>
</dbReference>
<evidence type="ECO:0000259" key="10">
    <source>
        <dbReference type="PROSITE" id="PS50109"/>
    </source>
</evidence>
<dbReference type="InterPro" id="IPR050482">
    <property type="entry name" value="Sensor_HK_TwoCompSys"/>
</dbReference>
<protein>
    <recommendedName>
        <fullName evidence="2">histidine kinase</fullName>
        <ecNumber evidence="2">2.7.13.3</ecNumber>
    </recommendedName>
</protein>
<feature type="transmembrane region" description="Helical" evidence="9">
    <location>
        <begin position="6"/>
        <end position="28"/>
    </location>
</feature>
<evidence type="ECO:0000313" key="11">
    <source>
        <dbReference type="EMBL" id="MDR7208514.1"/>
    </source>
</evidence>
<comment type="catalytic activity">
    <reaction evidence="1">
        <text>ATP + protein L-histidine = ADP + protein N-phospho-L-histidine.</text>
        <dbReference type="EC" id="2.7.13.3"/>
    </reaction>
</comment>
<dbReference type="PANTHER" id="PTHR24421">
    <property type="entry name" value="NITRATE/NITRITE SENSOR PROTEIN NARX-RELATED"/>
    <property type="match status" value="1"/>
</dbReference>
<evidence type="ECO:0000256" key="8">
    <source>
        <dbReference type="ARBA" id="ARBA00023012"/>
    </source>
</evidence>
<feature type="domain" description="Histidine kinase" evidence="10">
    <location>
        <begin position="67"/>
        <end position="258"/>
    </location>
</feature>
<keyword evidence="9" id="KW-0472">Membrane</keyword>
<dbReference type="InterPro" id="IPR011712">
    <property type="entry name" value="Sig_transdc_His_kin_sub3_dim/P"/>
</dbReference>
<dbReference type="Pfam" id="PF02518">
    <property type="entry name" value="HATPase_c"/>
    <property type="match status" value="1"/>
</dbReference>
<dbReference type="RefSeq" id="WP_310277369.1">
    <property type="nucleotide sequence ID" value="NZ_JAVDWQ010000001.1"/>
</dbReference>
<keyword evidence="12" id="KW-1185">Reference proteome</keyword>
<dbReference type="Pfam" id="PF07730">
    <property type="entry name" value="HisKA_3"/>
    <property type="match status" value="1"/>
</dbReference>
<dbReference type="EMBL" id="JAVDWQ010000001">
    <property type="protein sequence ID" value="MDR7208514.1"/>
    <property type="molecule type" value="Genomic_DNA"/>
</dbReference>
<keyword evidence="9" id="KW-0812">Transmembrane</keyword>
<evidence type="ECO:0000313" key="12">
    <source>
        <dbReference type="Proteomes" id="UP001269081"/>
    </source>
</evidence>
<name>A0ABU1Y2S5_9FLAO</name>
<accession>A0ABU1Y2S5</accession>
<keyword evidence="8" id="KW-0902">Two-component regulatory system</keyword>